<evidence type="ECO:0000313" key="1">
    <source>
        <dbReference type="EMBL" id="KAF6104425.1"/>
    </source>
</evidence>
<proteinExistence type="predicted"/>
<name>A0A834E1R2_9CHIR</name>
<gene>
    <name evidence="1" type="ORF">HJG60_011356</name>
</gene>
<accession>A0A834E1R2</accession>
<dbReference type="EMBL" id="JABVXQ010000006">
    <property type="protein sequence ID" value="KAF6104425.1"/>
    <property type="molecule type" value="Genomic_DNA"/>
</dbReference>
<comment type="caution">
    <text evidence="1">The sequence shown here is derived from an EMBL/GenBank/DDBJ whole genome shotgun (WGS) entry which is preliminary data.</text>
</comment>
<sequence>MHIQMHTQIEMLTLSLFLSLGAKEHLQTLQLTSKLLTSSVPTCKAMSCSIWLQSFLIFLGVYWFKPMTNNHIKIWQNQMCLNSCSVLKLECISHKFLKFSHAPRKFKQISSLPCCIPYCVSIYKHQRIRSIRYVLSFLTWKTSKKL</sequence>
<dbReference type="Proteomes" id="UP000664940">
    <property type="component" value="Unassembled WGS sequence"/>
</dbReference>
<dbReference type="AlphaFoldDB" id="A0A834E1R2"/>
<organism evidence="1 2">
    <name type="scientific">Phyllostomus discolor</name>
    <name type="common">pale spear-nosed bat</name>
    <dbReference type="NCBI Taxonomy" id="89673"/>
    <lineage>
        <taxon>Eukaryota</taxon>
        <taxon>Metazoa</taxon>
        <taxon>Chordata</taxon>
        <taxon>Craniata</taxon>
        <taxon>Vertebrata</taxon>
        <taxon>Euteleostomi</taxon>
        <taxon>Mammalia</taxon>
        <taxon>Eutheria</taxon>
        <taxon>Laurasiatheria</taxon>
        <taxon>Chiroptera</taxon>
        <taxon>Yangochiroptera</taxon>
        <taxon>Phyllostomidae</taxon>
        <taxon>Phyllostominae</taxon>
        <taxon>Phyllostomus</taxon>
    </lineage>
</organism>
<reference evidence="1 2" key="1">
    <citation type="journal article" date="2020" name="Nature">
        <title>Six reference-quality genomes reveal evolution of bat adaptations.</title>
        <authorList>
            <person name="Jebb D."/>
            <person name="Huang Z."/>
            <person name="Pippel M."/>
            <person name="Hughes G.M."/>
            <person name="Lavrichenko K."/>
            <person name="Devanna P."/>
            <person name="Winkler S."/>
            <person name="Jermiin L.S."/>
            <person name="Skirmuntt E.C."/>
            <person name="Katzourakis A."/>
            <person name="Burkitt-Gray L."/>
            <person name="Ray D.A."/>
            <person name="Sullivan K.A.M."/>
            <person name="Roscito J.G."/>
            <person name="Kirilenko B.M."/>
            <person name="Davalos L.M."/>
            <person name="Corthals A.P."/>
            <person name="Power M.L."/>
            <person name="Jones G."/>
            <person name="Ransome R.D."/>
            <person name="Dechmann D.K.N."/>
            <person name="Locatelli A.G."/>
            <person name="Puechmaille S.J."/>
            <person name="Fedrigo O."/>
            <person name="Jarvis E.D."/>
            <person name="Hiller M."/>
            <person name="Vernes S.C."/>
            <person name="Myers E.W."/>
            <person name="Teeling E.C."/>
        </authorList>
    </citation>
    <scope>NUCLEOTIDE SEQUENCE [LARGE SCALE GENOMIC DNA]</scope>
    <source>
        <strain evidence="1">Bat1K_MPI-CBG_1</strain>
    </source>
</reference>
<protein>
    <submittedName>
        <fullName evidence="1">Uncharacterized protein</fullName>
    </submittedName>
</protein>
<evidence type="ECO:0000313" key="2">
    <source>
        <dbReference type="Proteomes" id="UP000664940"/>
    </source>
</evidence>